<dbReference type="InterPro" id="IPR002213">
    <property type="entry name" value="UDP_glucos_trans"/>
</dbReference>
<evidence type="ECO:0000313" key="6">
    <source>
        <dbReference type="EMBL" id="CAL4094940.1"/>
    </source>
</evidence>
<dbReference type="Pfam" id="PF00201">
    <property type="entry name" value="UDPGT"/>
    <property type="match status" value="1"/>
</dbReference>
<evidence type="ECO:0008006" key="8">
    <source>
        <dbReference type="Google" id="ProtNLM"/>
    </source>
</evidence>
<comment type="caution">
    <text evidence="6">The sequence shown here is derived from an EMBL/GenBank/DDBJ whole genome shotgun (WGS) entry which is preliminary data.</text>
</comment>
<keyword evidence="3" id="KW-0808">Transferase</keyword>
<dbReference type="GO" id="GO:0008194">
    <property type="term" value="F:UDP-glycosyltransferase activity"/>
    <property type="evidence" value="ECO:0007669"/>
    <property type="project" value="InterPro"/>
</dbReference>
<dbReference type="AlphaFoldDB" id="A0AAV2QNU5"/>
<keyword evidence="4" id="KW-1133">Transmembrane helix</keyword>
<dbReference type="Proteomes" id="UP001497623">
    <property type="component" value="Unassembled WGS sequence"/>
</dbReference>
<keyword evidence="4" id="KW-0812">Transmembrane</keyword>
<dbReference type="Gene3D" id="3.40.50.2000">
    <property type="entry name" value="Glycogen Phosphorylase B"/>
    <property type="match status" value="1"/>
</dbReference>
<keyword evidence="4" id="KW-0472">Membrane</keyword>
<reference evidence="6 7" key="1">
    <citation type="submission" date="2024-05" db="EMBL/GenBank/DDBJ databases">
        <authorList>
            <person name="Wallberg A."/>
        </authorList>
    </citation>
    <scope>NUCLEOTIDE SEQUENCE [LARGE SCALE GENOMIC DNA]</scope>
</reference>
<dbReference type="EMBL" id="CAXKWB010009493">
    <property type="protein sequence ID" value="CAL4094940.1"/>
    <property type="molecule type" value="Genomic_DNA"/>
</dbReference>
<evidence type="ECO:0000256" key="2">
    <source>
        <dbReference type="ARBA" id="ARBA00022676"/>
    </source>
</evidence>
<sequence length="508" mass="57929">MKLWTMSVLFMSLGAQTMAYNILMLAPFGSWSEYKFAKILGDTLAGVGHKVTLVAGFGLGPSKESLMTEIFVGSSITEAGNIFELDLMQIISYVSDNQKKFCNNMYTNKDVLDIWKHRNWFDAIIALSTINEIIAPFLMDYNGTYIGLCPIGIDGWQISNQGNRLPKSVTPFLLANFDENMNFPERVLNLLIELVIGLMYDYDMVPQIQTLLENYFPGMPPAVDLYRNYSLLLINSHFAMDGSYPLLPNQVEIGTLAATLPQPLSKDLQEFVNGAVHGIIYFSLGTYAKSTDIRRHKWYVFAMLLEAFRRLPQRVIWKFEGDDHMTNLPSNVITRKWLPQQDILGHPQTLVFISHCGNFGTQEAKFHGVPVLGVPISFDQHRNAARLARKGYGLVLNWDEMTVELIIDTINILIKDNSYRERLQAVSRALQDQKDSPKERAVWWVEYAIRHKGAPHMHYAGKNLNVIQYNMVDVWAFLIAILLLCLSLSYCCLRRCCRKGLCRKSKQE</sequence>
<gene>
    <name evidence="6" type="ORF">MNOR_LOCUS15279</name>
</gene>
<feature type="signal peptide" evidence="5">
    <location>
        <begin position="1"/>
        <end position="19"/>
    </location>
</feature>
<dbReference type="SUPFAM" id="SSF53756">
    <property type="entry name" value="UDP-Glycosyltransferase/glycogen phosphorylase"/>
    <property type="match status" value="1"/>
</dbReference>
<protein>
    <recommendedName>
        <fullName evidence="8">Glucuronosyltransferase</fullName>
    </recommendedName>
</protein>
<keyword evidence="7" id="KW-1185">Reference proteome</keyword>
<feature type="chain" id="PRO_5043886892" description="Glucuronosyltransferase" evidence="5">
    <location>
        <begin position="20"/>
        <end position="508"/>
    </location>
</feature>
<name>A0AAV2QNU5_MEGNR</name>
<organism evidence="6 7">
    <name type="scientific">Meganyctiphanes norvegica</name>
    <name type="common">Northern krill</name>
    <name type="synonym">Thysanopoda norvegica</name>
    <dbReference type="NCBI Taxonomy" id="48144"/>
    <lineage>
        <taxon>Eukaryota</taxon>
        <taxon>Metazoa</taxon>
        <taxon>Ecdysozoa</taxon>
        <taxon>Arthropoda</taxon>
        <taxon>Crustacea</taxon>
        <taxon>Multicrustacea</taxon>
        <taxon>Malacostraca</taxon>
        <taxon>Eumalacostraca</taxon>
        <taxon>Eucarida</taxon>
        <taxon>Euphausiacea</taxon>
        <taxon>Euphausiidae</taxon>
        <taxon>Meganyctiphanes</taxon>
    </lineage>
</organism>
<feature type="transmembrane region" description="Helical" evidence="4">
    <location>
        <begin position="474"/>
        <end position="493"/>
    </location>
</feature>
<evidence type="ECO:0000256" key="1">
    <source>
        <dbReference type="ARBA" id="ARBA00009995"/>
    </source>
</evidence>
<proteinExistence type="inferred from homology"/>
<dbReference type="FunFam" id="3.40.50.2000:FF:000050">
    <property type="entry name" value="UDP-glucuronosyltransferase"/>
    <property type="match status" value="1"/>
</dbReference>
<feature type="non-terminal residue" evidence="6">
    <location>
        <position position="508"/>
    </location>
</feature>
<evidence type="ECO:0000256" key="3">
    <source>
        <dbReference type="ARBA" id="ARBA00022679"/>
    </source>
</evidence>
<keyword evidence="5" id="KW-0732">Signal</keyword>
<dbReference type="InterPro" id="IPR050271">
    <property type="entry name" value="UDP-glycosyltransferase"/>
</dbReference>
<dbReference type="PANTHER" id="PTHR48043">
    <property type="entry name" value="EG:EG0003.4 PROTEIN-RELATED"/>
    <property type="match status" value="1"/>
</dbReference>
<evidence type="ECO:0000256" key="5">
    <source>
        <dbReference type="SAM" id="SignalP"/>
    </source>
</evidence>
<dbReference type="CDD" id="cd03784">
    <property type="entry name" value="GT1_Gtf-like"/>
    <property type="match status" value="1"/>
</dbReference>
<evidence type="ECO:0000256" key="4">
    <source>
        <dbReference type="SAM" id="Phobius"/>
    </source>
</evidence>
<dbReference type="PANTHER" id="PTHR48043:SF27">
    <property type="entry name" value="UDP-GLUCURONOSYLTRANSFERASE"/>
    <property type="match status" value="1"/>
</dbReference>
<keyword evidence="2" id="KW-0328">Glycosyltransferase</keyword>
<evidence type="ECO:0000313" key="7">
    <source>
        <dbReference type="Proteomes" id="UP001497623"/>
    </source>
</evidence>
<accession>A0AAV2QNU5</accession>
<comment type="similarity">
    <text evidence="1">Belongs to the UDP-glycosyltransferase family.</text>
</comment>